<reference evidence="1 3" key="1">
    <citation type="submission" date="2014-07" db="EMBL/GenBank/DDBJ databases">
        <title>Genome of Flavobacterium hydatis DSM 2063.</title>
        <authorList>
            <person name="Pipes S.E."/>
            <person name="Stropko S.J."/>
            <person name="Newman J.D."/>
        </authorList>
    </citation>
    <scope>NUCLEOTIDE SEQUENCE [LARGE SCALE GENOMIC DNA]</scope>
    <source>
        <strain evidence="1 3">DSM 2063</strain>
    </source>
</reference>
<dbReference type="Pfam" id="PF20050">
    <property type="entry name" value="DUF6452"/>
    <property type="match status" value="1"/>
</dbReference>
<protein>
    <recommendedName>
        <fullName evidence="5">Lipoprotein</fullName>
    </recommendedName>
</protein>
<accession>A0A086AJ35</accession>
<name>A0A086AJ35_FLAHY</name>
<dbReference type="EMBL" id="JPRM01000013">
    <property type="protein sequence ID" value="KFF16699.1"/>
    <property type="molecule type" value="Genomic_DNA"/>
</dbReference>
<reference evidence="2 4" key="2">
    <citation type="submission" date="2016-11" db="EMBL/GenBank/DDBJ databases">
        <title>Whole genomes of Flavobacteriaceae.</title>
        <authorList>
            <person name="Stine C."/>
            <person name="Li C."/>
            <person name="Tadesse D."/>
        </authorList>
    </citation>
    <scope>NUCLEOTIDE SEQUENCE [LARGE SCALE GENOMIC DNA]</scope>
    <source>
        <strain evidence="2 4">ATCC 29551</strain>
    </source>
</reference>
<dbReference type="OrthoDB" id="663527at2"/>
<evidence type="ECO:0000313" key="3">
    <source>
        <dbReference type="Proteomes" id="UP000028712"/>
    </source>
</evidence>
<dbReference type="AlphaFoldDB" id="A0A086AJ35"/>
<gene>
    <name evidence="2" type="ORF">B0A62_08750</name>
    <name evidence="1" type="ORF">IW20_09425</name>
</gene>
<dbReference type="EMBL" id="MUGY01000007">
    <property type="protein sequence ID" value="OXA95387.1"/>
    <property type="molecule type" value="Genomic_DNA"/>
</dbReference>
<evidence type="ECO:0008006" key="5">
    <source>
        <dbReference type="Google" id="ProtNLM"/>
    </source>
</evidence>
<keyword evidence="4" id="KW-1185">Reference proteome</keyword>
<dbReference type="RefSeq" id="WP_035621185.1">
    <property type="nucleotide sequence ID" value="NZ_JBEWQG010000006.1"/>
</dbReference>
<dbReference type="STRING" id="991.IW20_09425"/>
<evidence type="ECO:0000313" key="4">
    <source>
        <dbReference type="Proteomes" id="UP000198424"/>
    </source>
</evidence>
<dbReference type="Proteomes" id="UP000198424">
    <property type="component" value="Unassembled WGS sequence"/>
</dbReference>
<dbReference type="Proteomes" id="UP000028712">
    <property type="component" value="Unassembled WGS sequence"/>
</dbReference>
<proteinExistence type="predicted"/>
<dbReference type="InterPro" id="IPR045607">
    <property type="entry name" value="DUF6452"/>
</dbReference>
<organism evidence="1 3">
    <name type="scientific">Flavobacterium hydatis</name>
    <name type="common">Cytophaga aquatilis</name>
    <dbReference type="NCBI Taxonomy" id="991"/>
    <lineage>
        <taxon>Bacteria</taxon>
        <taxon>Pseudomonadati</taxon>
        <taxon>Bacteroidota</taxon>
        <taxon>Flavobacteriia</taxon>
        <taxon>Flavobacteriales</taxon>
        <taxon>Flavobacteriaceae</taxon>
        <taxon>Flavobacterium</taxon>
    </lineage>
</organism>
<comment type="caution">
    <text evidence="1">The sequence shown here is derived from an EMBL/GenBank/DDBJ whole genome shotgun (WGS) entry which is preliminary data.</text>
</comment>
<sequence length="180" mass="20645">MKKILSIIIIIAFAFSGCEKDDICDANTPTTPRLVISFYDRGNTSVPKNVRNLKVIGEKMTDGIIFNENALIESDKYITNGNKISIPLKTNAESTTYRFILNYNDPNAALINEDRLTFNYTHQNIFVSRACGYKTTFQLDPRIPFVHTDSDNLEGFWMQVVTVEKFNIELENETHIKVYF</sequence>
<dbReference type="PROSITE" id="PS51257">
    <property type="entry name" value="PROKAR_LIPOPROTEIN"/>
    <property type="match status" value="1"/>
</dbReference>
<evidence type="ECO:0000313" key="2">
    <source>
        <dbReference type="EMBL" id="OXA95387.1"/>
    </source>
</evidence>
<evidence type="ECO:0000313" key="1">
    <source>
        <dbReference type="EMBL" id="KFF16699.1"/>
    </source>
</evidence>
<dbReference type="eggNOG" id="ENOG50331A0">
    <property type="taxonomic scope" value="Bacteria"/>
</dbReference>